<evidence type="ECO:0000256" key="1">
    <source>
        <dbReference type="ARBA" id="ARBA00012513"/>
    </source>
</evidence>
<keyword evidence="8" id="KW-0812">Transmembrane</keyword>
<organism evidence="10 11">
    <name type="scientific">Candidatus Sulfotelmatobacter kueseliae</name>
    <dbReference type="NCBI Taxonomy" id="2042962"/>
    <lineage>
        <taxon>Bacteria</taxon>
        <taxon>Pseudomonadati</taxon>
        <taxon>Acidobacteriota</taxon>
        <taxon>Terriglobia</taxon>
        <taxon>Terriglobales</taxon>
        <taxon>Candidatus Korobacteraceae</taxon>
        <taxon>Candidatus Sulfotelmatobacter</taxon>
    </lineage>
</organism>
<evidence type="ECO:0000313" key="11">
    <source>
        <dbReference type="Proteomes" id="UP000238701"/>
    </source>
</evidence>
<dbReference type="PROSITE" id="PS50011">
    <property type="entry name" value="PROTEIN_KINASE_DOM"/>
    <property type="match status" value="1"/>
</dbReference>
<evidence type="ECO:0000256" key="8">
    <source>
        <dbReference type="SAM" id="Phobius"/>
    </source>
</evidence>
<evidence type="ECO:0000256" key="5">
    <source>
        <dbReference type="ARBA" id="ARBA00022777"/>
    </source>
</evidence>
<dbReference type="EMBL" id="OMOD01000101">
    <property type="protein sequence ID" value="SPF37936.1"/>
    <property type="molecule type" value="Genomic_DNA"/>
</dbReference>
<dbReference type="FunFam" id="1.10.510.10:FF:000021">
    <property type="entry name" value="Serine/threonine protein kinase"/>
    <property type="match status" value="1"/>
</dbReference>
<gene>
    <name evidence="10" type="ORF">SBA1_190067</name>
</gene>
<dbReference type="Gene3D" id="3.30.200.20">
    <property type="entry name" value="Phosphorylase Kinase, domain 1"/>
    <property type="match status" value="1"/>
</dbReference>
<dbReference type="CDD" id="cd14014">
    <property type="entry name" value="STKc_PknB_like"/>
    <property type="match status" value="1"/>
</dbReference>
<keyword evidence="3 10" id="KW-0808">Transferase</keyword>
<dbReference type="PANTHER" id="PTHR43289">
    <property type="entry name" value="MITOGEN-ACTIVATED PROTEIN KINASE KINASE KINASE 20-RELATED"/>
    <property type="match status" value="1"/>
</dbReference>
<evidence type="ECO:0000313" key="10">
    <source>
        <dbReference type="EMBL" id="SPF37936.1"/>
    </source>
</evidence>
<keyword evidence="2" id="KW-0723">Serine/threonine-protein kinase</keyword>
<dbReference type="Gene3D" id="1.10.510.10">
    <property type="entry name" value="Transferase(Phosphotransferase) domain 1"/>
    <property type="match status" value="1"/>
</dbReference>
<dbReference type="SUPFAM" id="SSF48452">
    <property type="entry name" value="TPR-like"/>
    <property type="match status" value="1"/>
</dbReference>
<dbReference type="InterPro" id="IPR011009">
    <property type="entry name" value="Kinase-like_dom_sf"/>
</dbReference>
<evidence type="ECO:0000256" key="4">
    <source>
        <dbReference type="ARBA" id="ARBA00022741"/>
    </source>
</evidence>
<dbReference type="OrthoDB" id="111294at2"/>
<proteinExistence type="predicted"/>
<protein>
    <recommendedName>
        <fullName evidence="1">non-specific serine/threonine protein kinase</fullName>
        <ecNumber evidence="1">2.7.11.1</ecNumber>
    </recommendedName>
</protein>
<dbReference type="PROSITE" id="PS00108">
    <property type="entry name" value="PROTEIN_KINASE_ST"/>
    <property type="match status" value="1"/>
</dbReference>
<keyword evidence="4 7" id="KW-0547">Nucleotide-binding</keyword>
<evidence type="ECO:0000256" key="7">
    <source>
        <dbReference type="PROSITE-ProRule" id="PRU10141"/>
    </source>
</evidence>
<dbReference type="Proteomes" id="UP000238701">
    <property type="component" value="Unassembled WGS sequence"/>
</dbReference>
<feature type="binding site" evidence="7">
    <location>
        <position position="38"/>
    </location>
    <ligand>
        <name>ATP</name>
        <dbReference type="ChEBI" id="CHEBI:30616"/>
    </ligand>
</feature>
<feature type="domain" description="Protein kinase" evidence="9">
    <location>
        <begin position="9"/>
        <end position="277"/>
    </location>
</feature>
<dbReference type="InterPro" id="IPR000719">
    <property type="entry name" value="Prot_kinase_dom"/>
</dbReference>
<dbReference type="SUPFAM" id="SSF56112">
    <property type="entry name" value="Protein kinase-like (PK-like)"/>
    <property type="match status" value="1"/>
</dbReference>
<evidence type="ECO:0000259" key="9">
    <source>
        <dbReference type="PROSITE" id="PS50011"/>
    </source>
</evidence>
<evidence type="ECO:0000256" key="3">
    <source>
        <dbReference type="ARBA" id="ARBA00022679"/>
    </source>
</evidence>
<dbReference type="SMART" id="SM00220">
    <property type="entry name" value="S_TKc"/>
    <property type="match status" value="1"/>
</dbReference>
<feature type="transmembrane region" description="Helical" evidence="8">
    <location>
        <begin position="309"/>
        <end position="331"/>
    </location>
</feature>
<sequence>MIGQTVSHYRILGKLGGGGMGVVYEAEDLKLGRHVALKFIPENLAGDPKSLERFTREARAASQLNHPNICTIHSIEDNNGHPFIVMEKLEGESLKQYIAGQPIPVDKVLEVGVQVADALVASHAKGIVHRDIKPANIFMTTGGQVKVLDFGLAKLVHSLGDDDGAGADQSLTAVGVIPGTAVYMSPEQARSETVDARSDLFSFGSVLYEMATGKKPFSGNNSLATLNEVLHAKPVPPRDLNPKIPIELEGIIGKAMEKDRNHRYQSAVEMKSDLALLKRETESGTIKSGSATKLRVATKTFGRNTRVQMYLLLGMAGLLVAVLASVGAWWYNHRQAANAEQRNAIAVLPLQNMNGDFNVDYLRFALADELTSVLTYSRSLEVRPSSVTRKFVALDLDPRKVGQELRVGRLVQGHFLKQGDQLTVTLEAIDVPTDRLLWQTTFTEKADNLIGLQEQLTTQVQHGLLPVLGSGGGEVETASRPKNQKAYDFYLQSIAVPHDPKPNKEAITILQFSVGLDPTYAPAWEALGQRYYFDSLYGGGGEDMFQRSNHAYERALTLDPNRVMAASNLIAMRVERGELGRAYDAATDLVRRQPQSADAHFALAYVLRYAGMLDQSAQECNAARALDPGNFSFRSCAWSFLEMGKTDRAMDYVHLDAGSEWAAWVTPYIYLAEGNIAEARAAAKNMGKASSYHRELMEACTAAQRPADLPRIVKETEASVMAELDAEAWYHVGALMAACGQNEPALRLLKLAVQQNYCAHSALLDDPLLKDLRKETAFNEVLTAAGNCQTTLKEGRQ</sequence>
<dbReference type="InterPro" id="IPR017441">
    <property type="entry name" value="Protein_kinase_ATP_BS"/>
</dbReference>
<dbReference type="GO" id="GO:0005524">
    <property type="term" value="F:ATP binding"/>
    <property type="evidence" value="ECO:0007669"/>
    <property type="project" value="UniProtKB-UniRule"/>
</dbReference>
<keyword evidence="8" id="KW-0472">Membrane</keyword>
<dbReference type="Gene3D" id="1.25.40.10">
    <property type="entry name" value="Tetratricopeptide repeat domain"/>
    <property type="match status" value="1"/>
</dbReference>
<dbReference type="EC" id="2.7.11.1" evidence="1"/>
<dbReference type="Pfam" id="PF00069">
    <property type="entry name" value="Pkinase"/>
    <property type="match status" value="1"/>
</dbReference>
<evidence type="ECO:0000256" key="6">
    <source>
        <dbReference type="ARBA" id="ARBA00022840"/>
    </source>
</evidence>
<accession>A0A2U3KE67</accession>
<keyword evidence="8" id="KW-1133">Transmembrane helix</keyword>
<evidence type="ECO:0000256" key="2">
    <source>
        <dbReference type="ARBA" id="ARBA00022527"/>
    </source>
</evidence>
<dbReference type="PROSITE" id="PS00107">
    <property type="entry name" value="PROTEIN_KINASE_ATP"/>
    <property type="match status" value="1"/>
</dbReference>
<keyword evidence="6 7" id="KW-0067">ATP-binding</keyword>
<dbReference type="GO" id="GO:0004674">
    <property type="term" value="F:protein serine/threonine kinase activity"/>
    <property type="evidence" value="ECO:0007669"/>
    <property type="project" value="UniProtKB-KW"/>
</dbReference>
<name>A0A2U3KE67_9BACT</name>
<reference evidence="11" key="1">
    <citation type="submission" date="2018-02" db="EMBL/GenBank/DDBJ databases">
        <authorList>
            <person name="Hausmann B."/>
        </authorList>
    </citation>
    <scope>NUCLEOTIDE SEQUENCE [LARGE SCALE GENOMIC DNA]</scope>
    <source>
        <strain evidence="11">Peat soil MAG SbA1</strain>
    </source>
</reference>
<keyword evidence="5 10" id="KW-0418">Kinase</keyword>
<dbReference type="AlphaFoldDB" id="A0A2U3KE67"/>
<dbReference type="InterPro" id="IPR011990">
    <property type="entry name" value="TPR-like_helical_dom_sf"/>
</dbReference>
<dbReference type="PANTHER" id="PTHR43289:SF6">
    <property type="entry name" value="SERINE_THREONINE-PROTEIN KINASE NEKL-3"/>
    <property type="match status" value="1"/>
</dbReference>
<dbReference type="InterPro" id="IPR008271">
    <property type="entry name" value="Ser/Thr_kinase_AS"/>
</dbReference>